<keyword evidence="3" id="KW-1185">Reference proteome</keyword>
<protein>
    <recommendedName>
        <fullName evidence="4">DUF3801 domain-containing protein</fullName>
    </recommendedName>
</protein>
<dbReference type="RefSeq" id="WP_059053489.1">
    <property type="nucleotide sequence ID" value="NZ_LOJF01000001.1"/>
</dbReference>
<reference evidence="2 3" key="1">
    <citation type="submission" date="2015-12" db="EMBL/GenBank/DDBJ databases">
        <title>Draft Genome Sequence of Olsenella scatoligenes SK9K4T; a Producer of 3-Methylindole- (skatole) and 4-Methylphenol- (p-cresol) Isolated from Pig Feces.</title>
        <authorList>
            <person name="Li X."/>
            <person name="Borg B."/>
            <person name="Canibe N."/>
        </authorList>
    </citation>
    <scope>NUCLEOTIDE SEQUENCE [LARGE SCALE GENOMIC DNA]</scope>
    <source>
        <strain evidence="2 3">SK9K4</strain>
    </source>
</reference>
<feature type="region of interest" description="Disordered" evidence="1">
    <location>
        <begin position="143"/>
        <end position="233"/>
    </location>
</feature>
<feature type="compositionally biased region" description="Basic and acidic residues" evidence="1">
    <location>
        <begin position="64"/>
        <end position="76"/>
    </location>
</feature>
<dbReference type="EMBL" id="LOJF01000001">
    <property type="protein sequence ID" value="KUH59319.1"/>
    <property type="molecule type" value="Genomic_DNA"/>
</dbReference>
<comment type="caution">
    <text evidence="2">The sequence shown here is derived from an EMBL/GenBank/DDBJ whole genome shotgun (WGS) entry which is preliminary data.</text>
</comment>
<evidence type="ECO:0000256" key="1">
    <source>
        <dbReference type="SAM" id="MobiDB-lite"/>
    </source>
</evidence>
<proteinExistence type="predicted"/>
<evidence type="ECO:0000313" key="2">
    <source>
        <dbReference type="EMBL" id="KUH59319.1"/>
    </source>
</evidence>
<evidence type="ECO:0000313" key="3">
    <source>
        <dbReference type="Proteomes" id="UP000054078"/>
    </source>
</evidence>
<organism evidence="2 3">
    <name type="scientific">Tractidigestivibacter scatoligenes</name>
    <name type="common">Olsenella scatoligenes</name>
    <dbReference type="NCBI Taxonomy" id="1299998"/>
    <lineage>
        <taxon>Bacteria</taxon>
        <taxon>Bacillati</taxon>
        <taxon>Actinomycetota</taxon>
        <taxon>Coriobacteriia</taxon>
        <taxon>Coriobacteriales</taxon>
        <taxon>Atopobiaceae</taxon>
        <taxon>Tractidigestivibacter</taxon>
    </lineage>
</organism>
<dbReference type="Proteomes" id="UP000054078">
    <property type="component" value="Unassembled WGS sequence"/>
</dbReference>
<evidence type="ECO:0008006" key="4">
    <source>
        <dbReference type="Google" id="ProtNLM"/>
    </source>
</evidence>
<feature type="region of interest" description="Disordered" evidence="1">
    <location>
        <begin position="53"/>
        <end position="76"/>
    </location>
</feature>
<dbReference type="AlphaFoldDB" id="A0A117J4S3"/>
<gene>
    <name evidence="2" type="ORF">AUL39_03085</name>
</gene>
<dbReference type="OrthoDB" id="3176377at2"/>
<sequence length="233" mass="25854">MADDYGDDSGQRLYDMIVRAGTVAAERSGLSARDGAMGETAARIEEALSALRRQLGDQATPGPAREEPRDGATPEYARLDVRELKAIDGFEELKGIIHSDLEAHGVGNGFMEGRDGRTELVFRLDDAPRVAECLDRLIEETRRAAERAERDARARDDGDRDERGHADEARDDDHTGETRGDGKAVARKDRDAEPLEDRGRRAREASEAMRDGSGARDRERGRDLAPRREERSK</sequence>
<name>A0A117J4S3_TRASO</name>
<accession>A0A117J4S3</accession>
<dbReference type="STRING" id="1299998.AUL39_03085"/>